<dbReference type="Gene3D" id="3.90.1200.10">
    <property type="match status" value="1"/>
</dbReference>
<comment type="caution">
    <text evidence="2">The sequence shown here is derived from an EMBL/GenBank/DDBJ whole genome shotgun (WGS) entry which is preliminary data.</text>
</comment>
<organism evidence="2 3">
    <name type="scientific">Fusarium circinatum</name>
    <name type="common">Pitch canker fungus</name>
    <name type="synonym">Gibberella circinata</name>
    <dbReference type="NCBI Taxonomy" id="48490"/>
    <lineage>
        <taxon>Eukaryota</taxon>
        <taxon>Fungi</taxon>
        <taxon>Dikarya</taxon>
        <taxon>Ascomycota</taxon>
        <taxon>Pezizomycotina</taxon>
        <taxon>Sordariomycetes</taxon>
        <taxon>Hypocreomycetidae</taxon>
        <taxon>Hypocreales</taxon>
        <taxon>Nectriaceae</taxon>
        <taxon>Fusarium</taxon>
        <taxon>Fusarium fujikuroi species complex</taxon>
    </lineage>
</organism>
<gene>
    <name evidence="2" type="ORF">FCIRC_7248</name>
</gene>
<dbReference type="InterPro" id="IPR002575">
    <property type="entry name" value="Aminoglycoside_PTrfase"/>
</dbReference>
<accession>A0A8H5TTK8</accession>
<dbReference type="InterPro" id="IPR011009">
    <property type="entry name" value="Kinase-like_dom_sf"/>
</dbReference>
<keyword evidence="3" id="KW-1185">Reference proteome</keyword>
<keyword evidence="2" id="KW-0378">Hydrolase</keyword>
<dbReference type="AlphaFoldDB" id="A0A8H5TTK8"/>
<dbReference type="GO" id="GO:0016787">
    <property type="term" value="F:hydrolase activity"/>
    <property type="evidence" value="ECO:0007669"/>
    <property type="project" value="UniProtKB-KW"/>
</dbReference>
<reference evidence="2 3" key="2">
    <citation type="submission" date="2020-05" db="EMBL/GenBank/DDBJ databases">
        <title>Identification and distribution of gene clusters putatively required for synthesis of sphingolipid metabolism inhibitors in phylogenetically diverse species of the filamentous fungus Fusarium.</title>
        <authorList>
            <person name="Kim H.-S."/>
            <person name="Busman M."/>
            <person name="Brown D.W."/>
            <person name="Divon H."/>
            <person name="Uhlig S."/>
            <person name="Proctor R.H."/>
        </authorList>
    </citation>
    <scope>NUCLEOTIDE SEQUENCE [LARGE SCALE GENOMIC DNA]</scope>
    <source>
        <strain evidence="2 3">NRRL 25331</strain>
    </source>
</reference>
<dbReference type="Pfam" id="PF01636">
    <property type="entry name" value="APH"/>
    <property type="match status" value="1"/>
</dbReference>
<evidence type="ECO:0000313" key="3">
    <source>
        <dbReference type="Proteomes" id="UP000572754"/>
    </source>
</evidence>
<name>A0A8H5TTK8_FUSCI</name>
<dbReference type="SUPFAM" id="SSF56112">
    <property type="entry name" value="Protein kinase-like (PK-like)"/>
    <property type="match status" value="1"/>
</dbReference>
<dbReference type="EMBL" id="JAAQPE010000239">
    <property type="protein sequence ID" value="KAF5675876.1"/>
    <property type="molecule type" value="Genomic_DNA"/>
</dbReference>
<reference evidence="3" key="1">
    <citation type="journal article" date="2020" name="BMC Genomics">
        <title>Correction to: Identification and distribution of gene clusters required for synthesis of sphingolipid metabolism inhibitors in diverse species of the filamentous fungus Fusarium.</title>
        <authorList>
            <person name="Kim H.S."/>
            <person name="Lohmar J.M."/>
            <person name="Busman M."/>
            <person name="Brown D.W."/>
            <person name="Naumann T.A."/>
            <person name="Divon H.H."/>
            <person name="Lysoe E."/>
            <person name="Uhlig S."/>
            <person name="Proctor R.H."/>
        </authorList>
    </citation>
    <scope>NUCLEOTIDE SEQUENCE [LARGE SCALE GENOMIC DNA]</scope>
    <source>
        <strain evidence="3">NRRL 25331</strain>
    </source>
</reference>
<evidence type="ECO:0000259" key="1">
    <source>
        <dbReference type="Pfam" id="PF01636"/>
    </source>
</evidence>
<feature type="domain" description="Aminoglycoside phosphotransferase" evidence="1">
    <location>
        <begin position="30"/>
        <end position="67"/>
    </location>
</feature>
<proteinExistence type="predicted"/>
<dbReference type="Proteomes" id="UP000572754">
    <property type="component" value="Unassembled WGS sequence"/>
</dbReference>
<sequence>MDLHPNDPDWLTACWVLKSGLTHMIIEDRVRGPFPLCHLDLHYGNMLFDKEYNLTGIIDWSSAQAAPLEQLSVCPEFATFPGMSDEENQPMIDFKNLVVQSIREMEQGQERKPPLDNPHLDVTGKSDLTPLSTYMASKGAEITYRQYMSSPRGSLFAGRMVAGLIYGKNVTWEQLKEVYGAMSLF</sequence>
<protein>
    <submittedName>
        <fullName evidence="2">GDSL lipase acylhydrolase family</fullName>
    </submittedName>
</protein>
<evidence type="ECO:0000313" key="2">
    <source>
        <dbReference type="EMBL" id="KAF5675876.1"/>
    </source>
</evidence>